<feature type="transmembrane region" description="Helical" evidence="1">
    <location>
        <begin position="43"/>
        <end position="62"/>
    </location>
</feature>
<dbReference type="EMBL" id="BMMM01000025">
    <property type="protein sequence ID" value="GGN91153.1"/>
    <property type="molecule type" value="Genomic_DNA"/>
</dbReference>
<keyword evidence="1" id="KW-1133">Transmembrane helix</keyword>
<sequence>MRQILELLGFVALVQGALGLVHEITGRLHGWGLVQRLGFLDGYEIYASVTLLVLAFALFAAAESRKSG</sequence>
<comment type="caution">
    <text evidence="2">The sequence shown here is derived from an EMBL/GenBank/DDBJ whole genome shotgun (WGS) entry which is preliminary data.</text>
</comment>
<evidence type="ECO:0000313" key="3">
    <source>
        <dbReference type="Proteomes" id="UP000600365"/>
    </source>
</evidence>
<reference evidence="2 3" key="1">
    <citation type="journal article" date="2014" name="Int. J. Syst. Evol. Microbiol.">
        <title>Complete genome sequence of Corynebacterium casei LMG S-19264T (=DSM 44701T), isolated from a smear-ripened cheese.</title>
        <authorList>
            <consortium name="US DOE Joint Genome Institute (JGI-PGF)"/>
            <person name="Walter F."/>
            <person name="Albersmeier A."/>
            <person name="Kalinowski J."/>
            <person name="Ruckert C."/>
        </authorList>
    </citation>
    <scope>NUCLEOTIDE SEQUENCE [LARGE SCALE GENOMIC DNA]</scope>
    <source>
        <strain evidence="2 3">CGMCC 4.7111</strain>
    </source>
</reference>
<accession>A0A918DAN9</accession>
<dbReference type="Proteomes" id="UP000600365">
    <property type="component" value="Unassembled WGS sequence"/>
</dbReference>
<dbReference type="RefSeq" id="WP_189191725.1">
    <property type="nucleotide sequence ID" value="NZ_BMMM01000025.1"/>
</dbReference>
<protein>
    <submittedName>
        <fullName evidence="2">Uncharacterized protein</fullName>
    </submittedName>
</protein>
<evidence type="ECO:0000256" key="1">
    <source>
        <dbReference type="SAM" id="Phobius"/>
    </source>
</evidence>
<keyword evidence="3" id="KW-1185">Reference proteome</keyword>
<evidence type="ECO:0000313" key="2">
    <source>
        <dbReference type="EMBL" id="GGN91153.1"/>
    </source>
</evidence>
<dbReference type="AlphaFoldDB" id="A0A918DAN9"/>
<keyword evidence="1" id="KW-0812">Transmembrane</keyword>
<keyword evidence="1" id="KW-0472">Membrane</keyword>
<name>A0A918DAN9_9ACTN</name>
<organism evidence="2 3">
    <name type="scientific">Streptomyces albiflavescens</name>
    <dbReference type="NCBI Taxonomy" id="1623582"/>
    <lineage>
        <taxon>Bacteria</taxon>
        <taxon>Bacillati</taxon>
        <taxon>Actinomycetota</taxon>
        <taxon>Actinomycetes</taxon>
        <taxon>Kitasatosporales</taxon>
        <taxon>Streptomycetaceae</taxon>
        <taxon>Streptomyces</taxon>
    </lineage>
</organism>
<gene>
    <name evidence="2" type="ORF">GCM10011579_087740</name>
</gene>
<proteinExistence type="predicted"/>